<evidence type="ECO:0000313" key="1">
    <source>
        <dbReference type="Proteomes" id="UP000095286"/>
    </source>
</evidence>
<dbReference type="Proteomes" id="UP000095286">
    <property type="component" value="Unplaced"/>
</dbReference>
<protein>
    <submittedName>
        <fullName evidence="2">AAA_23 domain-containing protein</fullName>
    </submittedName>
</protein>
<evidence type="ECO:0000313" key="2">
    <source>
        <dbReference type="WBParaSite" id="RSKR_0000142900.1"/>
    </source>
</evidence>
<sequence>MVQFTGLKIQNIRSIGETPVYINFDDTLTIIQGKNGTGKTTIIEALSYATTGCIPTGKMNSFIHNNTIANKARVDASVQVQFINTQGQSCIVTKRMNSSVKGTKSTTKQDEYTLLIKEKDGTERSISSKVLDFNKEIITHLGVSKALVENVIFCHQEESDWPFNEPRDVKTRLDAIFGVTKYVKAVEHVFKIVKDCHSQIKTIDMEIPYLVSDCMEHSKITAQHTLSLNKLQKLENAVDSVGEKKSNLLVEVNEIKEKRKFIEEQVKTKDLMKNSLALYQKRYDEMNDTIDYHGTIEELHDEIEALASIKSELDMRTQRQCVEEEFKEINDFLIAGNKSMRQTQEHIFKMEVEKMRENDLNAEKDHIVGKLRKEICVPPESNILEYSKKIKLSWEKEYDKCLVDLKKKRDGYKVTLKASELKLSTIDNKLENLKKEVEIKKSVLVKTKKELTHTKKICEDGDKVSTRIERLQSLLDSINVPPTQDDGEDLDKSIHAKRTVVEVLKNWEGQLVTNSATRIDNISNSIVSIQDTIKCFEDEIKDLESIRPGVVTQINSIEVSIDNNEQMFWERERSGVARLKQLEHLISELEAVNQKLTVIGPSYYTDLERLKDELEGWKMNINRLTKQRNLLELEISGYYSKQKDKKLLDDQMKKIKIKNQMAGITQRLTSFKESHADLNEILEAEVNMDCEYKKACEEACLLENEILNTRLQSEEFFLASQNVKYKLAGDKYKEKLVRKIVLKSTIRDLNCYIKVLDDSIVNFHKQKLEQVNEVLGDLWRKVYKGNDIETIRLKSNVNDGLQRNKCYDYSLVMIIDGNEFGMRGRCSAGQKMLASILIRVALSEVFCFDCAVLALDEPTAHLDSSKVETIAEMLVDLINYRCTGLPTEPKDDCCVQECLEYEERVANLPQDLPKGPRNFQLMIITHDENLVSLLYRNFKPDLVYKLKKNVYGISSIRGHTCIEYQ</sequence>
<name>A0AC35TJU8_9BILA</name>
<reference evidence="2" key="1">
    <citation type="submission" date="2025-08" db="UniProtKB">
        <authorList>
            <consortium name="WormBaseParasite"/>
        </authorList>
    </citation>
    <scope>IDENTIFICATION</scope>
    <source>
        <strain evidence="2">KR3021</strain>
    </source>
</reference>
<proteinExistence type="predicted"/>
<accession>A0AC35TJU8</accession>
<organism evidence="1 2">
    <name type="scientific">Rhabditophanes sp. KR3021</name>
    <dbReference type="NCBI Taxonomy" id="114890"/>
    <lineage>
        <taxon>Eukaryota</taxon>
        <taxon>Metazoa</taxon>
        <taxon>Ecdysozoa</taxon>
        <taxon>Nematoda</taxon>
        <taxon>Chromadorea</taxon>
        <taxon>Rhabditida</taxon>
        <taxon>Tylenchina</taxon>
        <taxon>Panagrolaimomorpha</taxon>
        <taxon>Strongyloidoidea</taxon>
        <taxon>Alloionematidae</taxon>
        <taxon>Rhabditophanes</taxon>
    </lineage>
</organism>
<dbReference type="WBParaSite" id="RSKR_0000142900.1">
    <property type="protein sequence ID" value="RSKR_0000142900.1"/>
    <property type="gene ID" value="RSKR_0000142900"/>
</dbReference>